<feature type="region of interest" description="Disordered" evidence="1">
    <location>
        <begin position="101"/>
        <end position="156"/>
    </location>
</feature>
<keyword evidence="5" id="KW-1185">Reference proteome</keyword>
<accession>A0ABQ6K825</accession>
<gene>
    <name evidence="4" type="ORF">GCM10025881_25740</name>
</gene>
<organism evidence="4 5">
    <name type="scientific">Pseudolysinimonas kribbensis</name>
    <dbReference type="NCBI Taxonomy" id="433641"/>
    <lineage>
        <taxon>Bacteria</taxon>
        <taxon>Bacillati</taxon>
        <taxon>Actinomycetota</taxon>
        <taxon>Actinomycetes</taxon>
        <taxon>Micrococcales</taxon>
        <taxon>Microbacteriaceae</taxon>
        <taxon>Pseudolysinimonas</taxon>
    </lineage>
</organism>
<keyword evidence="2" id="KW-0472">Membrane</keyword>
<feature type="transmembrane region" description="Helical" evidence="2">
    <location>
        <begin position="284"/>
        <end position="305"/>
    </location>
</feature>
<feature type="domain" description="Putative T7SS secretion signal" evidence="3">
    <location>
        <begin position="14"/>
        <end position="163"/>
    </location>
</feature>
<dbReference type="EMBL" id="BSVB01000001">
    <property type="protein sequence ID" value="GMA95750.1"/>
    <property type="molecule type" value="Genomic_DNA"/>
</dbReference>
<evidence type="ECO:0000313" key="5">
    <source>
        <dbReference type="Proteomes" id="UP001157034"/>
    </source>
</evidence>
<comment type="caution">
    <text evidence="4">The sequence shown here is derived from an EMBL/GenBank/DDBJ whole genome shotgun (WGS) entry which is preliminary data.</text>
</comment>
<sequence length="551" mass="57082">MAQKYTDIAYVAANAASVVRGMRASHSAEAWVGDAGSVFRSETDRMPGELSKADDSYSLVAAALGVWASALEDAQSQADRGLAQARDAHADLQSAQSAYDDARGSWSTAHAQQLSQQKLQKKYQDVPPPDGVSMPTDAQLRATSRNMSQSQSSMDAASAQVASANARLEAAKRLVMEAKAARDDAEKAAVTSITDAKGAAVKPSSVWEAIQDSAAWQAVVEIATVVLTIVSIVAIFVGGPLVWALVLAATALLVINALLTIAQGGNAWGDLLMLAIGLIPGGKVIALLGTAAHVAGALTAVAAVARVGERLLPAVTRAGAAISRVADGVRSATGALQAVVRPITQAGLGSGRGAMAVRVAMHAVSGGKFTDEGNIIVKHWSAIEHGPLSGGSDAVADTFRSSTYNQVVVTHDTMLNRTVTDTLNANGDYVQQAGGGFWSHHESGGTLSSQLGFALKPEWNMTNPGDLHALHKALPQATHNVQVTIPHGSTIFEGPAGEQISTGLGRIDGGRVSNIFPGRLPGGEQQVYLTGALRSTLKDQLDNAVRTPILP</sequence>
<dbReference type="Proteomes" id="UP001157034">
    <property type="component" value="Unassembled WGS sequence"/>
</dbReference>
<dbReference type="Pfam" id="PF21725">
    <property type="entry name" value="T7SS_signal"/>
    <property type="match status" value="1"/>
</dbReference>
<feature type="transmembrane region" description="Helical" evidence="2">
    <location>
        <begin position="214"/>
        <end position="237"/>
    </location>
</feature>
<evidence type="ECO:0000313" key="4">
    <source>
        <dbReference type="EMBL" id="GMA95750.1"/>
    </source>
</evidence>
<protein>
    <recommendedName>
        <fullName evidence="3">Putative T7SS secretion signal domain-containing protein</fullName>
    </recommendedName>
</protein>
<dbReference type="InterPro" id="IPR049082">
    <property type="entry name" value="T7SS_signal"/>
</dbReference>
<evidence type="ECO:0000259" key="3">
    <source>
        <dbReference type="Pfam" id="PF21725"/>
    </source>
</evidence>
<keyword evidence="2" id="KW-1133">Transmembrane helix</keyword>
<reference evidence="5" key="1">
    <citation type="journal article" date="2019" name="Int. J. Syst. Evol. Microbiol.">
        <title>The Global Catalogue of Microorganisms (GCM) 10K type strain sequencing project: providing services to taxonomists for standard genome sequencing and annotation.</title>
        <authorList>
            <consortium name="The Broad Institute Genomics Platform"/>
            <consortium name="The Broad Institute Genome Sequencing Center for Infectious Disease"/>
            <person name="Wu L."/>
            <person name="Ma J."/>
        </authorList>
    </citation>
    <scope>NUCLEOTIDE SEQUENCE [LARGE SCALE GENOMIC DNA]</scope>
    <source>
        <strain evidence="5">NBRC 108894</strain>
    </source>
</reference>
<keyword evidence="2" id="KW-0812">Transmembrane</keyword>
<proteinExistence type="predicted"/>
<evidence type="ECO:0000256" key="1">
    <source>
        <dbReference type="SAM" id="MobiDB-lite"/>
    </source>
</evidence>
<evidence type="ECO:0000256" key="2">
    <source>
        <dbReference type="SAM" id="Phobius"/>
    </source>
</evidence>
<feature type="transmembrane region" description="Helical" evidence="2">
    <location>
        <begin position="244"/>
        <end position="264"/>
    </location>
</feature>
<name>A0ABQ6K825_9MICO</name>